<proteinExistence type="predicted"/>
<gene>
    <name evidence="3" type="primary">LOC118767063</name>
</gene>
<accession>A0A7E6FHX2</accession>
<reference evidence="3" key="1">
    <citation type="submission" date="2025-08" db="UniProtKB">
        <authorList>
            <consortium name="RefSeq"/>
        </authorList>
    </citation>
    <scope>IDENTIFICATION</scope>
</reference>
<feature type="compositionally biased region" description="Acidic residues" evidence="1">
    <location>
        <begin position="725"/>
        <end position="734"/>
    </location>
</feature>
<organism evidence="2 3">
    <name type="scientific">Octopus sinensis</name>
    <name type="common">East Asian common octopus</name>
    <dbReference type="NCBI Taxonomy" id="2607531"/>
    <lineage>
        <taxon>Eukaryota</taxon>
        <taxon>Metazoa</taxon>
        <taxon>Spiralia</taxon>
        <taxon>Lophotrochozoa</taxon>
        <taxon>Mollusca</taxon>
        <taxon>Cephalopoda</taxon>
        <taxon>Coleoidea</taxon>
        <taxon>Octopodiformes</taxon>
        <taxon>Octopoda</taxon>
        <taxon>Incirrata</taxon>
        <taxon>Octopodidae</taxon>
        <taxon>Octopus</taxon>
    </lineage>
</organism>
<evidence type="ECO:0000256" key="1">
    <source>
        <dbReference type="SAM" id="MobiDB-lite"/>
    </source>
</evidence>
<dbReference type="AlphaFoldDB" id="A0A7E6FHX2"/>
<protein>
    <submittedName>
        <fullName evidence="3">Uncharacterized protein LOC118767063</fullName>
    </submittedName>
</protein>
<evidence type="ECO:0000313" key="3">
    <source>
        <dbReference type="RefSeq" id="XP_036366955.1"/>
    </source>
</evidence>
<name>A0A7E6FHX2_9MOLL</name>
<sequence length="789" mass="92948">MLPSYLPDFDSQESQHLPPYLNRCNMLNGRKLSFPESMEQHDVSKRFAPQQFEMKRENVNRRTRNMPYFHDDDVDRTLLLTYDGGRLMRPQSFHEIPGSCTENKMNNQINFCSKRRSHAEPLESSLMTEDNKDLADNSLALIRVPRHDGEISLRQQTPLHSDILHSQKNYPQQSNFPFVPRKPFLNPYLNPHLQRYNNFHKYTPNRPPFSTGFPNFINNPFRQNCPPFRMNPSGCNCYAQPTRFPTQEYCRFPAHRMKLSNPTRDYEWDFINDADDDHYQWNQNDVDPRTHFEFSNYQRRKHQNNFGLGQPIYCHDAISLQEISADPYRSHFNNETDIDEIEEEYFTYLQKTIPNFNVLPKKSNLKITSLIPEKEEKSLANSTFASSNRTRNNFGDPQQTARSLMLMRLLKVLEENIDMSNYSMDFQENYVDSHGRLVDPFQTYITDLEQNKLKSQRDEAFVQETFSSRPPVVVLRNRRSDVITLDEGVTLQSSAKYMEKPKNDYGKSIKLNNASLHDYLNRSLDVPVRHQQAHQTQQQQREEQEKHPILQSHPEVIVETIRRERSVREDFSQPPSFPVPGVHERLFKTSVEQPIDMGTPWEKEREFQRYNMFKPQFVPETRIYSNAAQIPLSHDIFDGETGKRDVINISQQRLIRKNGDPNEIPYETMAEYFQSSAADINPRVSTKYVFLKDPNSEGIQEDILNKLKCQSKLRSFDEKPFVTEAPDESDPENEVPDRESEFLGRQSFMALKQRFETEKHVQFVDEDNNGSFKNYPYFKSRVDSNDYSY</sequence>
<dbReference type="RefSeq" id="XP_036366955.1">
    <property type="nucleotide sequence ID" value="XM_036511062.1"/>
</dbReference>
<dbReference type="KEGG" id="osn:118767063"/>
<evidence type="ECO:0000313" key="2">
    <source>
        <dbReference type="Proteomes" id="UP000515154"/>
    </source>
</evidence>
<dbReference type="Proteomes" id="UP000515154">
    <property type="component" value="Linkage group LG18"/>
</dbReference>
<feature type="region of interest" description="Disordered" evidence="1">
    <location>
        <begin position="719"/>
        <end position="739"/>
    </location>
</feature>
<keyword evidence="2" id="KW-1185">Reference proteome</keyword>